<dbReference type="GO" id="GO:0043565">
    <property type="term" value="F:sequence-specific DNA binding"/>
    <property type="evidence" value="ECO:0007669"/>
    <property type="project" value="InterPro"/>
</dbReference>
<evidence type="ECO:0000259" key="5">
    <source>
        <dbReference type="PROSITE" id="PS50045"/>
    </source>
</evidence>
<sequence length="452" mass="49498">MALSERLLDPFEEAEFLRLVLDHVSDSLVVVDTAGTIVLINEPYCQVLGGSPEDFVGRHIADVIGPATKLHLVAQGKETQVGYPLEVRGHKLVTKQVPVRRNGEIVGAVGFALFSDVSLLKSTYGRVFKTELSLPQGGKQWQSRFTLADVMGHGERMDAYRASLELVAQYELPVLVSGETGTGKELAAHVVHALSDRSTGPFVWVNCASIPSELIEAELFGYDSGAFTGARQRGKPGKFELATDGVLFLDEIGDMPLSLQASLLRVLQTNEIVRVGGTTPMTINARIICATNRSLTQQIKAGRFREDLYHRLNVLTVEVPALRERSDIAALADRLLERIASRLGKPCPRLAAEDRQRLLHHPWPGNVRELENALTRLLVTGKLLLTEAEPVPEQASAEVGASLKRRMQHLAKTEIQSALAQAKGNKRRAAELLGISRAHLYRIMDAHGITNG</sequence>
<dbReference type="CDD" id="cd00009">
    <property type="entry name" value="AAA"/>
    <property type="match status" value="1"/>
</dbReference>
<dbReference type="InterPro" id="IPR009057">
    <property type="entry name" value="Homeodomain-like_sf"/>
</dbReference>
<keyword evidence="2" id="KW-0067">ATP-binding</keyword>
<dbReference type="EMBL" id="BKBW01000006">
    <property type="protein sequence ID" value="GEQ76413.1"/>
    <property type="molecule type" value="Genomic_DNA"/>
</dbReference>
<evidence type="ECO:0000259" key="6">
    <source>
        <dbReference type="PROSITE" id="PS50112"/>
    </source>
</evidence>
<dbReference type="Pfam" id="PF00158">
    <property type="entry name" value="Sigma54_activat"/>
    <property type="match status" value="1"/>
</dbReference>
<keyword evidence="3" id="KW-0805">Transcription regulation</keyword>
<dbReference type="Pfam" id="PF00989">
    <property type="entry name" value="PAS"/>
    <property type="match status" value="1"/>
</dbReference>
<proteinExistence type="predicted"/>
<keyword evidence="1" id="KW-0547">Nucleotide-binding</keyword>
<dbReference type="PROSITE" id="PS50112">
    <property type="entry name" value="PAS"/>
    <property type="match status" value="1"/>
</dbReference>
<dbReference type="Gene3D" id="1.10.10.60">
    <property type="entry name" value="Homeodomain-like"/>
    <property type="match status" value="1"/>
</dbReference>
<keyword evidence="4" id="KW-0804">Transcription</keyword>
<dbReference type="Pfam" id="PF25601">
    <property type="entry name" value="AAA_lid_14"/>
    <property type="match status" value="1"/>
</dbReference>
<dbReference type="Pfam" id="PF02954">
    <property type="entry name" value="HTH_8"/>
    <property type="match status" value="1"/>
</dbReference>
<feature type="domain" description="Sigma-54 factor interaction" evidence="5">
    <location>
        <begin position="150"/>
        <end position="379"/>
    </location>
</feature>
<dbReference type="PROSITE" id="PS50045">
    <property type="entry name" value="SIGMA54_INTERACT_4"/>
    <property type="match status" value="1"/>
</dbReference>
<dbReference type="SMART" id="SM00382">
    <property type="entry name" value="AAA"/>
    <property type="match status" value="1"/>
</dbReference>
<dbReference type="InterPro" id="IPR027417">
    <property type="entry name" value="P-loop_NTPase"/>
</dbReference>
<dbReference type="InterPro" id="IPR035965">
    <property type="entry name" value="PAS-like_dom_sf"/>
</dbReference>
<dbReference type="GO" id="GO:0006355">
    <property type="term" value="P:regulation of DNA-templated transcription"/>
    <property type="evidence" value="ECO:0007669"/>
    <property type="project" value="InterPro"/>
</dbReference>
<dbReference type="CDD" id="cd00130">
    <property type="entry name" value="PAS"/>
    <property type="match status" value="1"/>
</dbReference>
<dbReference type="PRINTS" id="PR01590">
    <property type="entry name" value="HTHFIS"/>
</dbReference>
<dbReference type="InterPro" id="IPR002197">
    <property type="entry name" value="HTH_Fis"/>
</dbReference>
<evidence type="ECO:0000256" key="3">
    <source>
        <dbReference type="ARBA" id="ARBA00023015"/>
    </source>
</evidence>
<dbReference type="InterPro" id="IPR000014">
    <property type="entry name" value="PAS"/>
</dbReference>
<dbReference type="Gene3D" id="3.30.450.20">
    <property type="entry name" value="PAS domain"/>
    <property type="match status" value="1"/>
</dbReference>
<evidence type="ECO:0000256" key="4">
    <source>
        <dbReference type="ARBA" id="ARBA00023163"/>
    </source>
</evidence>
<gene>
    <name evidence="7" type="ORF">CTTA_3418</name>
</gene>
<protein>
    <submittedName>
        <fullName evidence="7">Uncharacterized protein</fullName>
    </submittedName>
</protein>
<name>A0A5A7MFB6_COMTE</name>
<dbReference type="InterPro" id="IPR058031">
    <property type="entry name" value="AAA_lid_NorR"/>
</dbReference>
<accession>A0A5A7MFB6</accession>
<comment type="caution">
    <text evidence="7">The sequence shown here is derived from an EMBL/GenBank/DDBJ whole genome shotgun (WGS) entry which is preliminary data.</text>
</comment>
<evidence type="ECO:0000256" key="2">
    <source>
        <dbReference type="ARBA" id="ARBA00022840"/>
    </source>
</evidence>
<dbReference type="RefSeq" id="WP_149356177.1">
    <property type="nucleotide sequence ID" value="NZ_BKBW01000006.1"/>
</dbReference>
<dbReference type="AlphaFoldDB" id="A0A5A7MFB6"/>
<dbReference type="PANTHER" id="PTHR32071">
    <property type="entry name" value="TRANSCRIPTIONAL REGULATORY PROTEIN"/>
    <property type="match status" value="1"/>
</dbReference>
<reference evidence="7 8" key="1">
    <citation type="journal article" date="2019" name="Microbiol. Resour. Announc.">
        <title>Draft Genome Sequence of Comamonas testosteroni TA441, a Bacterium That Has a Cryptic Phenol Degradation Gene Cluster.</title>
        <authorList>
            <person name="Arai H."/>
            <person name="Ishii M."/>
        </authorList>
    </citation>
    <scope>NUCLEOTIDE SEQUENCE [LARGE SCALE GENOMIC DNA]</scope>
    <source>
        <strain evidence="7 8">TA441</strain>
    </source>
</reference>
<dbReference type="GO" id="GO:0005524">
    <property type="term" value="F:ATP binding"/>
    <property type="evidence" value="ECO:0007669"/>
    <property type="project" value="UniProtKB-KW"/>
</dbReference>
<dbReference type="SUPFAM" id="SSF52540">
    <property type="entry name" value="P-loop containing nucleoside triphosphate hydrolases"/>
    <property type="match status" value="1"/>
</dbReference>
<dbReference type="SMART" id="SM00091">
    <property type="entry name" value="PAS"/>
    <property type="match status" value="1"/>
</dbReference>
<evidence type="ECO:0000313" key="8">
    <source>
        <dbReference type="Proteomes" id="UP000323105"/>
    </source>
</evidence>
<dbReference type="InterPro" id="IPR002078">
    <property type="entry name" value="Sigma_54_int"/>
</dbReference>
<dbReference type="NCBIfam" id="TIGR00229">
    <property type="entry name" value="sensory_box"/>
    <property type="match status" value="1"/>
</dbReference>
<dbReference type="Proteomes" id="UP000323105">
    <property type="component" value="Unassembled WGS sequence"/>
</dbReference>
<dbReference type="SUPFAM" id="SSF55785">
    <property type="entry name" value="PYP-like sensor domain (PAS domain)"/>
    <property type="match status" value="1"/>
</dbReference>
<dbReference type="FunFam" id="3.40.50.300:FF:000006">
    <property type="entry name" value="DNA-binding transcriptional regulator NtrC"/>
    <property type="match status" value="1"/>
</dbReference>
<dbReference type="SUPFAM" id="SSF46689">
    <property type="entry name" value="Homeodomain-like"/>
    <property type="match status" value="1"/>
</dbReference>
<dbReference type="PROSITE" id="PS00688">
    <property type="entry name" value="SIGMA54_INTERACT_3"/>
    <property type="match status" value="1"/>
</dbReference>
<feature type="domain" description="PAS" evidence="6">
    <location>
        <begin position="13"/>
        <end position="66"/>
    </location>
</feature>
<dbReference type="InterPro" id="IPR003593">
    <property type="entry name" value="AAA+_ATPase"/>
</dbReference>
<dbReference type="Gene3D" id="3.40.50.300">
    <property type="entry name" value="P-loop containing nucleotide triphosphate hydrolases"/>
    <property type="match status" value="1"/>
</dbReference>
<evidence type="ECO:0000313" key="7">
    <source>
        <dbReference type="EMBL" id="GEQ76413.1"/>
    </source>
</evidence>
<dbReference type="Gene3D" id="1.10.8.60">
    <property type="match status" value="1"/>
</dbReference>
<dbReference type="InterPro" id="IPR013767">
    <property type="entry name" value="PAS_fold"/>
</dbReference>
<organism evidence="7 8">
    <name type="scientific">Comamonas testosteroni</name>
    <name type="common">Pseudomonas testosteroni</name>
    <dbReference type="NCBI Taxonomy" id="285"/>
    <lineage>
        <taxon>Bacteria</taxon>
        <taxon>Pseudomonadati</taxon>
        <taxon>Pseudomonadota</taxon>
        <taxon>Betaproteobacteria</taxon>
        <taxon>Burkholderiales</taxon>
        <taxon>Comamonadaceae</taxon>
        <taxon>Comamonas</taxon>
    </lineage>
</organism>
<evidence type="ECO:0000256" key="1">
    <source>
        <dbReference type="ARBA" id="ARBA00022741"/>
    </source>
</evidence>
<dbReference type="InterPro" id="IPR025944">
    <property type="entry name" value="Sigma_54_int_dom_CS"/>
</dbReference>